<sequence length="439" mass="47856">MSFTATTEDFISMQVKLDRLSAGSTKSAKSILDDLLSSNVGENHDYDWLLTPPETALLPSSNGKETQPKSVATRRNFLVRSGSTNRTSKLSVSQSVGNHLATPARSSSVSRPSVSTAQNTSSASVSSHRRPSTPTNRSPSAARPSIASSRPTPSKSRTSSNTTIRPSTLTPHPQSHTVQPASRPSTPTHSNPTSFKNRSVGSTPNSSVSRARGPPQAFNLLDFPNETPPNLRTSMPERPVSAGRFRPSAAMTVKGNVEYTNMRKQSSPIVTRGRLAEPSGRVRLHANVHLVESITRKPIKVLNSENVTGFRMSTSKKSFDMAIKHMDIRTRGARPLPGSTRFPESIRSSHGSSASNNLNSNYGNFKNGYSMKPVSIDYKSPCHSKLTQVDVYESLRYDSILLKEDLKNTSWLHSADENSDQSPLFDHGFESLPEPFAPL</sequence>
<dbReference type="GO" id="GO:0055028">
    <property type="term" value="C:cortical microtubule"/>
    <property type="evidence" value="ECO:0007669"/>
    <property type="project" value="TreeGrafter"/>
</dbReference>
<feature type="compositionally biased region" description="Polar residues" evidence="1">
    <location>
        <begin position="81"/>
        <end position="97"/>
    </location>
</feature>
<evidence type="ECO:0000313" key="2">
    <source>
        <dbReference type="EMBL" id="KAD3338138.1"/>
    </source>
</evidence>
<name>A0A5N6MEG5_9ASTR</name>
<proteinExistence type="predicted"/>
<dbReference type="OrthoDB" id="1927217at2759"/>
<evidence type="ECO:0000313" key="3">
    <source>
        <dbReference type="Proteomes" id="UP000326396"/>
    </source>
</evidence>
<comment type="caution">
    <text evidence="2">The sequence shown here is derived from an EMBL/GenBank/DDBJ whole genome shotgun (WGS) entry which is preliminary data.</text>
</comment>
<feature type="compositionally biased region" description="Polar residues" evidence="1">
    <location>
        <begin position="346"/>
        <end position="358"/>
    </location>
</feature>
<feature type="compositionally biased region" description="Polar residues" evidence="1">
    <location>
        <begin position="58"/>
        <end position="70"/>
    </location>
</feature>
<dbReference type="AlphaFoldDB" id="A0A5N6MEG5"/>
<keyword evidence="3" id="KW-1185">Reference proteome</keyword>
<reference evidence="2 3" key="1">
    <citation type="submission" date="2019-05" db="EMBL/GenBank/DDBJ databases">
        <title>Mikania micrantha, genome provides insights into the molecular mechanism of rapid growth.</title>
        <authorList>
            <person name="Liu B."/>
        </authorList>
    </citation>
    <scope>NUCLEOTIDE SEQUENCE [LARGE SCALE GENOMIC DNA]</scope>
    <source>
        <strain evidence="2">NLD-2019</strain>
        <tissue evidence="2">Leaf</tissue>
    </source>
</reference>
<feature type="region of interest" description="Disordered" evidence="1">
    <location>
        <begin position="331"/>
        <end position="358"/>
    </location>
</feature>
<feature type="compositionally biased region" description="Low complexity" evidence="1">
    <location>
        <begin position="101"/>
        <end position="126"/>
    </location>
</feature>
<feature type="compositionally biased region" description="Polar residues" evidence="1">
    <location>
        <begin position="164"/>
        <end position="209"/>
    </location>
</feature>
<dbReference type="Proteomes" id="UP000326396">
    <property type="component" value="Linkage Group LG6"/>
</dbReference>
<protein>
    <submittedName>
        <fullName evidence="2">Uncharacterized protein</fullName>
    </submittedName>
</protein>
<feature type="region of interest" description="Disordered" evidence="1">
    <location>
        <begin position="54"/>
        <end position="242"/>
    </location>
</feature>
<evidence type="ECO:0000256" key="1">
    <source>
        <dbReference type="SAM" id="MobiDB-lite"/>
    </source>
</evidence>
<dbReference type="PANTHER" id="PTHR31949">
    <property type="entry name" value="GASTRIC MUCIN-LIKE PROTEIN"/>
    <property type="match status" value="1"/>
</dbReference>
<feature type="compositionally biased region" description="Low complexity" evidence="1">
    <location>
        <begin position="137"/>
        <end position="163"/>
    </location>
</feature>
<feature type="region of interest" description="Disordered" evidence="1">
    <location>
        <begin position="414"/>
        <end position="439"/>
    </location>
</feature>
<dbReference type="GO" id="GO:0043622">
    <property type="term" value="P:cortical microtubule organization"/>
    <property type="evidence" value="ECO:0007669"/>
    <property type="project" value="TreeGrafter"/>
</dbReference>
<gene>
    <name evidence="2" type="ORF">E3N88_33659</name>
</gene>
<dbReference type="PANTHER" id="PTHR31949:SF2">
    <property type="entry name" value="OS05G0480600 PROTEIN"/>
    <property type="match status" value="1"/>
</dbReference>
<accession>A0A5N6MEG5</accession>
<dbReference type="EMBL" id="SZYD01000016">
    <property type="protein sequence ID" value="KAD3338138.1"/>
    <property type="molecule type" value="Genomic_DNA"/>
</dbReference>
<organism evidence="2 3">
    <name type="scientific">Mikania micrantha</name>
    <name type="common">bitter vine</name>
    <dbReference type="NCBI Taxonomy" id="192012"/>
    <lineage>
        <taxon>Eukaryota</taxon>
        <taxon>Viridiplantae</taxon>
        <taxon>Streptophyta</taxon>
        <taxon>Embryophyta</taxon>
        <taxon>Tracheophyta</taxon>
        <taxon>Spermatophyta</taxon>
        <taxon>Magnoliopsida</taxon>
        <taxon>eudicotyledons</taxon>
        <taxon>Gunneridae</taxon>
        <taxon>Pentapetalae</taxon>
        <taxon>asterids</taxon>
        <taxon>campanulids</taxon>
        <taxon>Asterales</taxon>
        <taxon>Asteraceae</taxon>
        <taxon>Asteroideae</taxon>
        <taxon>Heliantheae alliance</taxon>
        <taxon>Eupatorieae</taxon>
        <taxon>Mikania</taxon>
    </lineage>
</organism>